<evidence type="ECO:0000313" key="2">
    <source>
        <dbReference type="EMBL" id="KRX44690.1"/>
    </source>
</evidence>
<sequence length="78" mass="8733">MPAVLLKSIHIALGGYFIAWCNRLNLISKDDQLGILAVSSWLWAITSTDTLLLLISALYQFQKLEERCGSSRLGLLRL</sequence>
<keyword evidence="3" id="KW-1185">Reference proteome</keyword>
<organism evidence="2 3">
    <name type="scientific">Trichinella murrelli</name>
    <dbReference type="NCBI Taxonomy" id="144512"/>
    <lineage>
        <taxon>Eukaryota</taxon>
        <taxon>Metazoa</taxon>
        <taxon>Ecdysozoa</taxon>
        <taxon>Nematoda</taxon>
        <taxon>Enoplea</taxon>
        <taxon>Dorylaimia</taxon>
        <taxon>Trichinellida</taxon>
        <taxon>Trichinellidae</taxon>
        <taxon>Trichinella</taxon>
    </lineage>
</organism>
<name>A0A0V0U097_9BILA</name>
<comment type="caution">
    <text evidence="2">The sequence shown here is derived from an EMBL/GenBank/DDBJ whole genome shotgun (WGS) entry which is preliminary data.</text>
</comment>
<evidence type="ECO:0008006" key="4">
    <source>
        <dbReference type="Google" id="ProtNLM"/>
    </source>
</evidence>
<accession>A0A0V0U097</accession>
<feature type="transmembrane region" description="Helical" evidence="1">
    <location>
        <begin position="41"/>
        <end position="61"/>
    </location>
</feature>
<evidence type="ECO:0000256" key="1">
    <source>
        <dbReference type="SAM" id="Phobius"/>
    </source>
</evidence>
<keyword evidence="1" id="KW-0812">Transmembrane</keyword>
<protein>
    <recommendedName>
        <fullName evidence="4">Transmembrane protein</fullName>
    </recommendedName>
</protein>
<keyword evidence="1" id="KW-1133">Transmembrane helix</keyword>
<dbReference type="Proteomes" id="UP000055048">
    <property type="component" value="Unassembled WGS sequence"/>
</dbReference>
<keyword evidence="1" id="KW-0472">Membrane</keyword>
<gene>
    <name evidence="2" type="ORF">T05_1919</name>
</gene>
<evidence type="ECO:0000313" key="3">
    <source>
        <dbReference type="Proteomes" id="UP000055048"/>
    </source>
</evidence>
<reference evidence="2 3" key="1">
    <citation type="submission" date="2015-01" db="EMBL/GenBank/DDBJ databases">
        <title>Evolution of Trichinella species and genotypes.</title>
        <authorList>
            <person name="Korhonen P.K."/>
            <person name="Edoardo P."/>
            <person name="Giuseppe L.R."/>
            <person name="Gasser R.B."/>
        </authorList>
    </citation>
    <scope>NUCLEOTIDE SEQUENCE [LARGE SCALE GENOMIC DNA]</scope>
    <source>
        <strain evidence="2">ISS417</strain>
    </source>
</reference>
<dbReference type="EMBL" id="JYDJ01000091">
    <property type="protein sequence ID" value="KRX44690.1"/>
    <property type="molecule type" value="Genomic_DNA"/>
</dbReference>
<dbReference type="AlphaFoldDB" id="A0A0V0U097"/>
<proteinExistence type="predicted"/>